<accession>A0A8H6Z7J9</accession>
<comment type="caution">
    <text evidence="2">The sequence shown here is derived from an EMBL/GenBank/DDBJ whole genome shotgun (WGS) entry which is preliminary data.</text>
</comment>
<organism evidence="2 3">
    <name type="scientific">Mycena sanguinolenta</name>
    <dbReference type="NCBI Taxonomy" id="230812"/>
    <lineage>
        <taxon>Eukaryota</taxon>
        <taxon>Fungi</taxon>
        <taxon>Dikarya</taxon>
        <taxon>Basidiomycota</taxon>
        <taxon>Agaricomycotina</taxon>
        <taxon>Agaricomycetes</taxon>
        <taxon>Agaricomycetidae</taxon>
        <taxon>Agaricales</taxon>
        <taxon>Marasmiineae</taxon>
        <taxon>Mycenaceae</taxon>
        <taxon>Mycena</taxon>
    </lineage>
</organism>
<feature type="compositionally biased region" description="Basic and acidic residues" evidence="1">
    <location>
        <begin position="37"/>
        <end position="56"/>
    </location>
</feature>
<protein>
    <recommendedName>
        <fullName evidence="4">C2H2-type domain-containing protein</fullName>
    </recommendedName>
</protein>
<evidence type="ECO:0008006" key="4">
    <source>
        <dbReference type="Google" id="ProtNLM"/>
    </source>
</evidence>
<sequence length="980" mass="110740">MQLCPGCGKKFESGRAYGLHFSTTSDSRCLKVREDAEAEARLTDSDEEKFGSDLRGEFPTGGGTFSGDFFGENYTEEDFNYISDEPVSDFSDEEDDPVASDYAAAADAKAGDGWEPARPLVHHNVDSERSKVVSVAPPSREKRRIAEDRFHKAPIIVQYPSDRAGEEISDHHSLSSEQQYSTALGKSSNPYSPFASKLDWEFARWAKLRSSGSTAFTDLLKIEGVVEALGLSYRNSAELNTIIDEKLPCRPKFTRSEVVVAGEAFELYSRNIIECVRALFGDTDFAPYLFVVPERHYADKDKTIRLYHNMHTGRWWWSTQKAIEKDNPGATIIPILLSSDKTQLTMFGNKTAYPVYMTIGNIPKEIRRKPSRRAYVLLAYLPTSRLGHIKNKAARRRTLANLFHACLSFITEPLRGAGVTGIPIASGDGKLRRGHPIVACYIGDYPEQLLVACVKTGSCPTGQTEHDDLGDGDSKCILRNLSEVLDALDTLDEGGTRYTQACTEAGIKPVVHPFWEKLPYTNIFLSITSDVLHQLYQGIIKHLIEWLKESNIRLFMKGISHLNRVTGREHDQISRFLLGIIIDVQLPGGLSPVRLVEAVRGILDFTYIAQYPMHTTETLAHLEESRMLFHRNKGIFVDLGVRESFNLPKLHSTEHYPDNIMNFGTSDNYNTEYTERLHIDLAKDAYRSTNRKDEFSQMTLWLERKEKVLRHNQFIDWRLRGSPGPPIIENLHPGIIYERKLSMANHPTHKSVKFSTLETLYGASFFRDALSRYVVELIEPQLSVAQVEREANSFDVPFNAVPVFHRIKFRTPDPYTNNGAADSVVDSVHVQPQKVLRNGDKVPGRFDTVLVNTGEGGKTGTEGYRIAQVRVVFTLPERLARTVLPSNIRPPKYLAYVEWFTAFKPQPEQHHLMYKVSRSIKNGDRLASIIPVGNIRRSVHLLPKFGPVAPPEWKSHTVLEQCPVFFASPWTDRHAYATLY</sequence>
<dbReference type="Proteomes" id="UP000623467">
    <property type="component" value="Unassembled WGS sequence"/>
</dbReference>
<name>A0A8H6Z7J9_9AGAR</name>
<evidence type="ECO:0000313" key="3">
    <source>
        <dbReference type="Proteomes" id="UP000623467"/>
    </source>
</evidence>
<reference evidence="2" key="1">
    <citation type="submission" date="2020-05" db="EMBL/GenBank/DDBJ databases">
        <title>Mycena genomes resolve the evolution of fungal bioluminescence.</title>
        <authorList>
            <person name="Tsai I.J."/>
        </authorList>
    </citation>
    <scope>NUCLEOTIDE SEQUENCE</scope>
    <source>
        <strain evidence="2">160909Yilan</strain>
    </source>
</reference>
<keyword evidence="3" id="KW-1185">Reference proteome</keyword>
<dbReference type="OrthoDB" id="2576233at2759"/>
<feature type="compositionally biased region" description="Polar residues" evidence="1">
    <location>
        <begin position="175"/>
        <end position="190"/>
    </location>
</feature>
<evidence type="ECO:0000313" key="2">
    <source>
        <dbReference type="EMBL" id="KAF7373995.1"/>
    </source>
</evidence>
<gene>
    <name evidence="2" type="ORF">MSAN_00612400</name>
</gene>
<feature type="region of interest" description="Disordered" evidence="1">
    <location>
        <begin position="166"/>
        <end position="190"/>
    </location>
</feature>
<dbReference type="AlphaFoldDB" id="A0A8H6Z7J9"/>
<feature type="region of interest" description="Disordered" evidence="1">
    <location>
        <begin position="37"/>
        <end position="66"/>
    </location>
</feature>
<dbReference type="InterPro" id="IPR041078">
    <property type="entry name" value="Plavaka"/>
</dbReference>
<dbReference type="EMBL" id="JACAZH010000003">
    <property type="protein sequence ID" value="KAF7373995.1"/>
    <property type="molecule type" value="Genomic_DNA"/>
</dbReference>
<proteinExistence type="predicted"/>
<dbReference type="Pfam" id="PF18759">
    <property type="entry name" value="Plavaka"/>
    <property type="match status" value="1"/>
</dbReference>
<evidence type="ECO:0000256" key="1">
    <source>
        <dbReference type="SAM" id="MobiDB-lite"/>
    </source>
</evidence>